<reference evidence="10 11" key="1">
    <citation type="submission" date="2018-08" db="EMBL/GenBank/DDBJ databases">
        <title>Aphanomyces genome sequencing and annotation.</title>
        <authorList>
            <person name="Minardi D."/>
            <person name="Oidtmann B."/>
            <person name="Van Der Giezen M."/>
            <person name="Studholme D.J."/>
        </authorList>
    </citation>
    <scope>NUCLEOTIDE SEQUENCE [LARGE SCALE GENOMIC DNA]</scope>
    <source>
        <strain evidence="7 12">D2</strain>
        <strain evidence="9 13">FDL457</strain>
        <strain evidence="8 10">SA</strain>
        <strain evidence="6 11">Yx</strain>
    </source>
</reference>
<dbReference type="VEuPathDB" id="FungiDB:H257_17131"/>
<dbReference type="Gene3D" id="3.30.428.10">
    <property type="entry name" value="HIT-like"/>
    <property type="match status" value="1"/>
</dbReference>
<dbReference type="SUPFAM" id="SSF54197">
    <property type="entry name" value="HIT-like"/>
    <property type="match status" value="1"/>
</dbReference>
<evidence type="ECO:0000313" key="14">
    <source>
        <dbReference type="Proteomes" id="UP000469452"/>
    </source>
</evidence>
<evidence type="ECO:0000256" key="2">
    <source>
        <dbReference type="ARBA" id="ARBA00022801"/>
    </source>
</evidence>
<feature type="short sequence motif" description="Histidine triad motif" evidence="3">
    <location>
        <begin position="170"/>
        <end position="174"/>
    </location>
</feature>
<dbReference type="EMBL" id="QUTF01015641">
    <property type="protein sequence ID" value="RHZ08887.1"/>
    <property type="molecule type" value="Genomic_DNA"/>
</dbReference>
<dbReference type="PROSITE" id="PS51084">
    <property type="entry name" value="HIT_2"/>
    <property type="match status" value="1"/>
</dbReference>
<name>A0A397A8C5_APHAT</name>
<reference evidence="5 14" key="2">
    <citation type="submission" date="2019-06" db="EMBL/GenBank/DDBJ databases">
        <title>Genomics analysis of Aphanomyces spp. identifies a new class of oomycete effector associated with host adaptation.</title>
        <authorList>
            <person name="Gaulin E."/>
        </authorList>
    </citation>
    <scope>NUCLEOTIDE SEQUENCE [LARGE SCALE GENOMIC DNA]</scope>
    <source>
        <strain evidence="5 14">E</strain>
    </source>
</reference>
<organism evidence="6 11">
    <name type="scientific">Aphanomyces astaci</name>
    <name type="common">Crayfish plague agent</name>
    <dbReference type="NCBI Taxonomy" id="112090"/>
    <lineage>
        <taxon>Eukaryota</taxon>
        <taxon>Sar</taxon>
        <taxon>Stramenopiles</taxon>
        <taxon>Oomycota</taxon>
        <taxon>Saprolegniomycetes</taxon>
        <taxon>Saprolegniales</taxon>
        <taxon>Verrucalvaceae</taxon>
        <taxon>Aphanomyces</taxon>
    </lineage>
</organism>
<evidence type="ECO:0000313" key="13">
    <source>
        <dbReference type="Proteomes" id="UP000286510"/>
    </source>
</evidence>
<dbReference type="EMBL" id="VJMI01017978">
    <property type="protein sequence ID" value="KAF0711961.1"/>
    <property type="molecule type" value="Genomic_DNA"/>
</dbReference>
<dbReference type="Proteomes" id="UP000286510">
    <property type="component" value="Unassembled WGS sequence"/>
</dbReference>
<dbReference type="GO" id="GO:0016787">
    <property type="term" value="F:hydrolase activity"/>
    <property type="evidence" value="ECO:0007669"/>
    <property type="project" value="UniProtKB-KW"/>
</dbReference>
<keyword evidence="2" id="KW-0378">Hydrolase</keyword>
<dbReference type="EMBL" id="QUTD01008703">
    <property type="protein sequence ID" value="RHY45168.1"/>
    <property type="molecule type" value="Genomic_DNA"/>
</dbReference>
<dbReference type="GO" id="GO:0000166">
    <property type="term" value="F:nucleotide binding"/>
    <property type="evidence" value="ECO:0007669"/>
    <property type="project" value="UniProtKB-KW"/>
</dbReference>
<evidence type="ECO:0000313" key="9">
    <source>
        <dbReference type="EMBL" id="RHZ08887.1"/>
    </source>
</evidence>
<evidence type="ECO:0000313" key="11">
    <source>
        <dbReference type="Proteomes" id="UP000266239"/>
    </source>
</evidence>
<evidence type="ECO:0000313" key="7">
    <source>
        <dbReference type="EMBL" id="RHY45168.1"/>
    </source>
</evidence>
<evidence type="ECO:0000259" key="4">
    <source>
        <dbReference type="PROSITE" id="PS51084"/>
    </source>
</evidence>
<evidence type="ECO:0000313" key="5">
    <source>
        <dbReference type="EMBL" id="KAF0711961.1"/>
    </source>
</evidence>
<dbReference type="InterPro" id="IPR036265">
    <property type="entry name" value="HIT-like_sf"/>
</dbReference>
<keyword evidence="1" id="KW-0547">Nucleotide-binding</keyword>
<evidence type="ECO:0000256" key="1">
    <source>
        <dbReference type="ARBA" id="ARBA00022741"/>
    </source>
</evidence>
<accession>A0A397A8C5</accession>
<dbReference type="Pfam" id="PF11969">
    <property type="entry name" value="DcpS_C"/>
    <property type="match status" value="1"/>
</dbReference>
<comment type="caution">
    <text evidence="6">The sequence shown here is derived from an EMBL/GenBank/DDBJ whole genome shotgun (WGS) entry which is preliminary data.</text>
</comment>
<dbReference type="Proteomes" id="UP000266643">
    <property type="component" value="Unassembled WGS sequence"/>
</dbReference>
<protein>
    <recommendedName>
        <fullName evidence="4">HIT domain-containing protein</fullName>
    </recommendedName>
</protein>
<dbReference type="InterPro" id="IPR011146">
    <property type="entry name" value="HIT-like"/>
</dbReference>
<evidence type="ECO:0000313" key="6">
    <source>
        <dbReference type="EMBL" id="RHY01741.1"/>
    </source>
</evidence>
<proteinExistence type="predicted"/>
<dbReference type="EMBL" id="QUTA01009108">
    <property type="protein sequence ID" value="RHY01741.1"/>
    <property type="molecule type" value="Genomic_DNA"/>
</dbReference>
<dbReference type="Proteomes" id="UP000469452">
    <property type="component" value="Unassembled WGS sequence"/>
</dbReference>
<dbReference type="PANTHER" id="PTHR12486:SF5">
    <property type="entry name" value="ADENOSINE 5'-MONOPHOSPHORAMIDASE HINT3"/>
    <property type="match status" value="1"/>
</dbReference>
<evidence type="ECO:0000313" key="8">
    <source>
        <dbReference type="EMBL" id="RHY49738.1"/>
    </source>
</evidence>
<sequence length="244" mass="27810">MHKSMPPRSSHLATSRDSFPFVMEGDSSYYDDRDDHTSKSSSRVIVINAKELGGDYVRKGVAYSRRGGPSNKVVQCCKFCHIVETCSNEVIYEEEHISVFRPLHPANESHILIVPKHHVRNINYLSSSDLSLLVRMKEVAGFVLSQLGYNVFDSHMHLSFHRPPFNSIDHVHMHAMIQDVKPSSKLSKINFVGSVKYSTGTWWCKSFDYVFTRVAKLRDADDSALSRSRQINRHKRAKSAVVSR</sequence>
<gene>
    <name evidence="5" type="ORF">AaE_012169</name>
    <name evidence="6" type="ORF">DYB25_012194</name>
    <name evidence="9" type="ORF">DYB26_014382</name>
    <name evidence="7" type="ORF">DYB30_010374</name>
    <name evidence="8" type="ORF">DYB38_007669</name>
</gene>
<dbReference type="AlphaFoldDB" id="A0A397A8C5"/>
<dbReference type="Proteomes" id="UP000266239">
    <property type="component" value="Unassembled WGS sequence"/>
</dbReference>
<evidence type="ECO:0000256" key="3">
    <source>
        <dbReference type="PROSITE-ProRule" id="PRU00464"/>
    </source>
</evidence>
<feature type="domain" description="HIT" evidence="4">
    <location>
        <begin position="78"/>
        <end position="185"/>
    </location>
</feature>
<dbReference type="PANTHER" id="PTHR12486">
    <property type="entry name" value="APRATAXIN-RELATED"/>
    <property type="match status" value="1"/>
</dbReference>
<dbReference type="Proteomes" id="UP000265716">
    <property type="component" value="Unassembled WGS sequence"/>
</dbReference>
<dbReference type="EMBL" id="QUTC01006922">
    <property type="protein sequence ID" value="RHY49738.1"/>
    <property type="molecule type" value="Genomic_DNA"/>
</dbReference>
<evidence type="ECO:0000313" key="10">
    <source>
        <dbReference type="Proteomes" id="UP000265716"/>
    </source>
</evidence>
<evidence type="ECO:0000313" key="12">
    <source>
        <dbReference type="Proteomes" id="UP000266643"/>
    </source>
</evidence>